<sequence length="93" mass="10611">MIEFLGNTAQTNSMGEIKNVLKDKKLDIKLAQIVKSNFTKDNGNSRNYVLMQHFPKVDEDFTVDECKDFDEDTEDFTIDEIEAVTSRPTSKSS</sequence>
<keyword evidence="2" id="KW-1185">Reference proteome</keyword>
<proteinExistence type="predicted"/>
<organism evidence="1 2">
    <name type="scientific">Araneus ventricosus</name>
    <name type="common">Orbweaver spider</name>
    <name type="synonym">Epeira ventricosa</name>
    <dbReference type="NCBI Taxonomy" id="182803"/>
    <lineage>
        <taxon>Eukaryota</taxon>
        <taxon>Metazoa</taxon>
        <taxon>Ecdysozoa</taxon>
        <taxon>Arthropoda</taxon>
        <taxon>Chelicerata</taxon>
        <taxon>Arachnida</taxon>
        <taxon>Araneae</taxon>
        <taxon>Araneomorphae</taxon>
        <taxon>Entelegynae</taxon>
        <taxon>Araneoidea</taxon>
        <taxon>Araneidae</taxon>
        <taxon>Araneus</taxon>
    </lineage>
</organism>
<dbReference type="Proteomes" id="UP000499080">
    <property type="component" value="Unassembled WGS sequence"/>
</dbReference>
<protein>
    <submittedName>
        <fullName evidence="1">Uncharacterized protein</fullName>
    </submittedName>
</protein>
<evidence type="ECO:0000313" key="2">
    <source>
        <dbReference type="Proteomes" id="UP000499080"/>
    </source>
</evidence>
<accession>A0A4Y2E817</accession>
<name>A0A4Y2E817_ARAVE</name>
<gene>
    <name evidence="1" type="ORF">AVEN_23442_1</name>
</gene>
<dbReference type="OrthoDB" id="8063979at2759"/>
<reference evidence="1 2" key="1">
    <citation type="journal article" date="2019" name="Sci. Rep.">
        <title>Orb-weaving spider Araneus ventricosus genome elucidates the spidroin gene catalogue.</title>
        <authorList>
            <person name="Kono N."/>
            <person name="Nakamura H."/>
            <person name="Ohtoshi R."/>
            <person name="Moran D.A.P."/>
            <person name="Shinohara A."/>
            <person name="Yoshida Y."/>
            <person name="Fujiwara M."/>
            <person name="Mori M."/>
            <person name="Tomita M."/>
            <person name="Arakawa K."/>
        </authorList>
    </citation>
    <scope>NUCLEOTIDE SEQUENCE [LARGE SCALE GENOMIC DNA]</scope>
</reference>
<comment type="caution">
    <text evidence="1">The sequence shown here is derived from an EMBL/GenBank/DDBJ whole genome shotgun (WGS) entry which is preliminary data.</text>
</comment>
<evidence type="ECO:0000313" key="1">
    <source>
        <dbReference type="EMBL" id="GBM24907.1"/>
    </source>
</evidence>
<dbReference type="AlphaFoldDB" id="A0A4Y2E817"/>
<dbReference type="EMBL" id="BGPR01000528">
    <property type="protein sequence ID" value="GBM24907.1"/>
    <property type="molecule type" value="Genomic_DNA"/>
</dbReference>